<organism>
    <name type="scientific">Pediculus humanus subsp. corporis</name>
    <name type="common">Body louse</name>
    <dbReference type="NCBI Taxonomy" id="121224"/>
    <lineage>
        <taxon>Eukaryota</taxon>
        <taxon>Metazoa</taxon>
        <taxon>Ecdysozoa</taxon>
        <taxon>Arthropoda</taxon>
        <taxon>Hexapoda</taxon>
        <taxon>Insecta</taxon>
        <taxon>Pterygota</taxon>
        <taxon>Neoptera</taxon>
        <taxon>Paraneoptera</taxon>
        <taxon>Psocodea</taxon>
        <taxon>Troctomorpha</taxon>
        <taxon>Phthiraptera</taxon>
        <taxon>Anoplura</taxon>
        <taxon>Pediculidae</taxon>
        <taxon>Pediculus</taxon>
    </lineage>
</organism>
<dbReference type="EMBL" id="DS235824">
    <property type="protein sequence ID" value="EEB17892.1"/>
    <property type="molecule type" value="Genomic_DNA"/>
</dbReference>
<protein>
    <submittedName>
        <fullName evidence="2 3">Uncharacterized protein</fullName>
    </submittedName>
</protein>
<reference evidence="2" key="1">
    <citation type="submission" date="2007-04" db="EMBL/GenBank/DDBJ databases">
        <title>Annotation of Pediculus humanus corporis strain USDA.</title>
        <authorList>
            <person name="Kirkness E."/>
            <person name="Hannick L."/>
            <person name="Hass B."/>
            <person name="Bruggner R."/>
            <person name="Lawson D."/>
            <person name="Bidwell S."/>
            <person name="Joardar V."/>
            <person name="Caler E."/>
            <person name="Walenz B."/>
            <person name="Inman J."/>
            <person name="Schobel S."/>
            <person name="Galinsky K."/>
            <person name="Amedeo P."/>
            <person name="Strausberg R."/>
        </authorList>
    </citation>
    <scope>NUCLEOTIDE SEQUENCE</scope>
    <source>
        <strain evidence="2">USDA</strain>
    </source>
</reference>
<proteinExistence type="predicted"/>
<reference evidence="3" key="3">
    <citation type="submission" date="2021-02" db="UniProtKB">
        <authorList>
            <consortium name="EnsemblMetazoa"/>
        </authorList>
    </citation>
    <scope>IDENTIFICATION</scope>
    <source>
        <strain evidence="3">USDA</strain>
    </source>
</reference>
<evidence type="ECO:0000313" key="2">
    <source>
        <dbReference type="EMBL" id="EEB17892.1"/>
    </source>
</evidence>
<dbReference type="GeneID" id="8235868"/>
<reference evidence="2" key="2">
    <citation type="submission" date="2007-04" db="EMBL/GenBank/DDBJ databases">
        <title>The genome of the human body louse.</title>
        <authorList>
            <consortium name="The Human Body Louse Genome Consortium"/>
            <person name="Kirkness E."/>
            <person name="Walenz B."/>
            <person name="Hass B."/>
            <person name="Bruggner R."/>
            <person name="Strausberg R."/>
        </authorList>
    </citation>
    <scope>NUCLEOTIDE SEQUENCE</scope>
    <source>
        <strain evidence="2">USDA</strain>
    </source>
</reference>
<dbReference type="HOGENOM" id="CLU_714350_0_0_1"/>
<feature type="region of interest" description="Disordered" evidence="1">
    <location>
        <begin position="48"/>
        <end position="68"/>
    </location>
</feature>
<dbReference type="AlphaFoldDB" id="E0VWY6"/>
<dbReference type="EMBL" id="AAZO01005954">
    <property type="status" value="NOT_ANNOTATED_CDS"/>
    <property type="molecule type" value="Genomic_DNA"/>
</dbReference>
<name>E0VWY6_PEDHC</name>
<dbReference type="Proteomes" id="UP000009046">
    <property type="component" value="Unassembled WGS sequence"/>
</dbReference>
<dbReference type="InParanoid" id="E0VWY6"/>
<dbReference type="EnsemblMetazoa" id="PHUM492210-RA">
    <property type="protein sequence ID" value="PHUM492210-PA"/>
    <property type="gene ID" value="PHUM492210"/>
</dbReference>
<evidence type="ECO:0000313" key="4">
    <source>
        <dbReference type="Proteomes" id="UP000009046"/>
    </source>
</evidence>
<dbReference type="KEGG" id="phu:Phum_PHUM492210"/>
<dbReference type="CTD" id="8235868"/>
<dbReference type="RefSeq" id="XP_002430630.1">
    <property type="nucleotide sequence ID" value="XM_002430585.1"/>
</dbReference>
<dbReference type="VEuPathDB" id="VectorBase:PHUM492210"/>
<feature type="compositionally biased region" description="Acidic residues" evidence="1">
    <location>
        <begin position="51"/>
        <end position="68"/>
    </location>
</feature>
<evidence type="ECO:0000313" key="3">
    <source>
        <dbReference type="EnsemblMetazoa" id="PHUM492210-PA"/>
    </source>
</evidence>
<accession>E0VWY6</accession>
<keyword evidence="4" id="KW-1185">Reference proteome</keyword>
<sequence>MVDLSSTFPKIHSRFTRAFFFTNRFFTLRMINALRAIKSALFKNSNNNAVDADEEGEEGEEEEEDDEDRVVVVAQTEDNNNNNNNDSIRRFERGNLFERLFTKMVTALKQIIRDNFLHDDDKFEIELELESDSRIFNVIETWLTVLYCTLLLRTRFVNYLENYLKENNMDESKIGRQLLQEESMNMYKMIRKAQARSHIIFNHLKLRCEKNIVERADVDDDSTDDGIDFFNTGNDKNPTFDLTTATTDFDDDVDVDDSAVGGDVVNHVPTADNNNANVLALIEKILNLKKDYLTVNESLLLKLKFFNNLMNAQCNQFYSSDSDLSDFEDINRRNLSQSGDDPDKNFQFDSEKFKWEKLKILEFTQFLENSIREISKTGSNLCDRENQ</sequence>
<evidence type="ECO:0000256" key="1">
    <source>
        <dbReference type="SAM" id="MobiDB-lite"/>
    </source>
</evidence>
<gene>
    <name evidence="3" type="primary">8235868</name>
    <name evidence="2" type="ORF">Phum_PHUM492210</name>
</gene>